<evidence type="ECO:0000256" key="6">
    <source>
        <dbReference type="ARBA" id="ARBA00035292"/>
    </source>
</evidence>
<feature type="domain" description="Ribosomal protein L9" evidence="10">
    <location>
        <begin position="13"/>
        <end position="40"/>
    </location>
</feature>
<evidence type="ECO:0000256" key="7">
    <source>
        <dbReference type="HAMAP-Rule" id="MF_00503"/>
    </source>
</evidence>
<dbReference type="SUPFAM" id="SSF55658">
    <property type="entry name" value="L9 N-domain-like"/>
    <property type="match status" value="1"/>
</dbReference>
<dbReference type="EMBL" id="JAATJA010000001">
    <property type="protein sequence ID" value="NJB67019.1"/>
    <property type="molecule type" value="Genomic_DNA"/>
</dbReference>
<reference evidence="11 12" key="1">
    <citation type="submission" date="2020-03" db="EMBL/GenBank/DDBJ databases">
        <title>Genomic Encyclopedia of Type Strains, Phase IV (KMG-IV): sequencing the most valuable type-strain genomes for metagenomic binning, comparative biology and taxonomic classification.</title>
        <authorList>
            <person name="Goeker M."/>
        </authorList>
    </citation>
    <scope>NUCLEOTIDE SEQUENCE [LARGE SCALE GENOMIC DNA]</scope>
    <source>
        <strain evidence="11 12">DSM 24233</strain>
    </source>
</reference>
<dbReference type="AlphaFoldDB" id="A0A846QQT9"/>
<evidence type="ECO:0000256" key="4">
    <source>
        <dbReference type="ARBA" id="ARBA00022980"/>
    </source>
</evidence>
<evidence type="ECO:0000259" key="10">
    <source>
        <dbReference type="PROSITE" id="PS00651"/>
    </source>
</evidence>
<keyword evidence="12" id="KW-1185">Reference proteome</keyword>
<evidence type="ECO:0000256" key="5">
    <source>
        <dbReference type="ARBA" id="ARBA00023274"/>
    </source>
</evidence>
<sequence>MKLILRADIDNLGRLGDIVKVKPGYGRNYLLPQGLAMLATEANAKVFELERKKLQEKMDKIRFEAEEMGKKLEEAKLVLRVRVGDGDRLYGSVTNSHIGEALAEMGLEVDKKKIILGDPIRSLGVYSVPVKLHPDVQCELTVSVVRHDWVEGQPITSEEAEAALELKLEAEAEATAKAAEEEAVSNDAGQADESEQA</sequence>
<gene>
    <name evidence="7" type="primary">rplI</name>
    <name evidence="11" type="ORF">GGQ74_000659</name>
</gene>
<dbReference type="GO" id="GO:0003735">
    <property type="term" value="F:structural constituent of ribosome"/>
    <property type="evidence" value="ECO:0007669"/>
    <property type="project" value="InterPro"/>
</dbReference>
<proteinExistence type="inferred from homology"/>
<organism evidence="11 12">
    <name type="scientific">Desulfobaculum xiamenense</name>
    <dbReference type="NCBI Taxonomy" id="995050"/>
    <lineage>
        <taxon>Bacteria</taxon>
        <taxon>Pseudomonadati</taxon>
        <taxon>Thermodesulfobacteriota</taxon>
        <taxon>Desulfovibrionia</taxon>
        <taxon>Desulfovibrionales</taxon>
        <taxon>Desulfovibrionaceae</taxon>
        <taxon>Desulfobaculum</taxon>
    </lineage>
</organism>
<dbReference type="InterPro" id="IPR036935">
    <property type="entry name" value="Ribosomal_bL9_N_sf"/>
</dbReference>
<dbReference type="InterPro" id="IPR009027">
    <property type="entry name" value="Ribosomal_bL9/RNase_H1_N"/>
</dbReference>
<dbReference type="GO" id="GO:0006412">
    <property type="term" value="P:translation"/>
    <property type="evidence" value="ECO:0007669"/>
    <property type="project" value="UniProtKB-UniRule"/>
</dbReference>
<dbReference type="InterPro" id="IPR020594">
    <property type="entry name" value="Ribosomal_bL9_bac/chp"/>
</dbReference>
<comment type="similarity">
    <text evidence="1 7">Belongs to the bacterial ribosomal protein bL9 family.</text>
</comment>
<dbReference type="PROSITE" id="PS00651">
    <property type="entry name" value="RIBOSOMAL_L9"/>
    <property type="match status" value="1"/>
</dbReference>
<dbReference type="Gene3D" id="3.40.5.10">
    <property type="entry name" value="Ribosomal protein L9, N-terminal domain"/>
    <property type="match status" value="1"/>
</dbReference>
<keyword evidence="3 7" id="KW-0694">RNA-binding</keyword>
<dbReference type="Pfam" id="PF01281">
    <property type="entry name" value="Ribosomal_L9_N"/>
    <property type="match status" value="1"/>
</dbReference>
<dbReference type="InterPro" id="IPR020069">
    <property type="entry name" value="Ribosomal_bL9_C"/>
</dbReference>
<evidence type="ECO:0000256" key="1">
    <source>
        <dbReference type="ARBA" id="ARBA00010605"/>
    </source>
</evidence>
<protein>
    <recommendedName>
        <fullName evidence="6 7">Large ribosomal subunit protein bL9</fullName>
    </recommendedName>
</protein>
<evidence type="ECO:0000256" key="3">
    <source>
        <dbReference type="ARBA" id="ARBA00022884"/>
    </source>
</evidence>
<dbReference type="FunFam" id="3.40.5.10:FF:000003">
    <property type="entry name" value="50S ribosomal protein L9"/>
    <property type="match status" value="1"/>
</dbReference>
<comment type="caution">
    <text evidence="11">The sequence shown here is derived from an EMBL/GenBank/DDBJ whole genome shotgun (WGS) entry which is preliminary data.</text>
</comment>
<dbReference type="Gene3D" id="3.10.430.100">
    <property type="entry name" value="Ribosomal protein L9, C-terminal domain"/>
    <property type="match status" value="1"/>
</dbReference>
<feature type="coiled-coil region" evidence="8">
    <location>
        <begin position="37"/>
        <end position="71"/>
    </location>
</feature>
<keyword evidence="5 7" id="KW-0687">Ribonucleoprotein</keyword>
<dbReference type="RefSeq" id="WP_167940108.1">
    <property type="nucleotide sequence ID" value="NZ_JAATJA010000001.1"/>
</dbReference>
<evidence type="ECO:0000256" key="9">
    <source>
        <dbReference type="SAM" id="MobiDB-lite"/>
    </source>
</evidence>
<name>A0A846QQT9_9BACT</name>
<dbReference type="NCBIfam" id="TIGR00158">
    <property type="entry name" value="L9"/>
    <property type="match status" value="1"/>
</dbReference>
<dbReference type="SUPFAM" id="SSF55653">
    <property type="entry name" value="Ribosomal protein L9 C-domain"/>
    <property type="match status" value="1"/>
</dbReference>
<dbReference type="InterPro" id="IPR020070">
    <property type="entry name" value="Ribosomal_bL9_N"/>
</dbReference>
<keyword evidence="8" id="KW-0175">Coiled coil</keyword>
<dbReference type="GO" id="GO:0005840">
    <property type="term" value="C:ribosome"/>
    <property type="evidence" value="ECO:0007669"/>
    <property type="project" value="UniProtKB-KW"/>
</dbReference>
<comment type="function">
    <text evidence="7">Binds to the 23S rRNA.</text>
</comment>
<dbReference type="PANTHER" id="PTHR21368">
    <property type="entry name" value="50S RIBOSOMAL PROTEIN L9"/>
    <property type="match status" value="1"/>
</dbReference>
<dbReference type="Proteomes" id="UP000580856">
    <property type="component" value="Unassembled WGS sequence"/>
</dbReference>
<evidence type="ECO:0000256" key="8">
    <source>
        <dbReference type="SAM" id="Coils"/>
    </source>
</evidence>
<evidence type="ECO:0000256" key="2">
    <source>
        <dbReference type="ARBA" id="ARBA00022730"/>
    </source>
</evidence>
<dbReference type="GO" id="GO:0019843">
    <property type="term" value="F:rRNA binding"/>
    <property type="evidence" value="ECO:0007669"/>
    <property type="project" value="UniProtKB-UniRule"/>
</dbReference>
<feature type="region of interest" description="Disordered" evidence="9">
    <location>
        <begin position="173"/>
        <end position="197"/>
    </location>
</feature>
<dbReference type="HAMAP" id="MF_00503">
    <property type="entry name" value="Ribosomal_bL9"/>
    <property type="match status" value="1"/>
</dbReference>
<dbReference type="Pfam" id="PF03948">
    <property type="entry name" value="Ribosomal_L9_C"/>
    <property type="match status" value="1"/>
</dbReference>
<accession>A0A846QQT9</accession>
<dbReference type="GO" id="GO:1990904">
    <property type="term" value="C:ribonucleoprotein complex"/>
    <property type="evidence" value="ECO:0007669"/>
    <property type="project" value="UniProtKB-KW"/>
</dbReference>
<dbReference type="InterPro" id="IPR000244">
    <property type="entry name" value="Ribosomal_bL9"/>
</dbReference>
<dbReference type="InterPro" id="IPR036791">
    <property type="entry name" value="Ribosomal_bL9_C_sf"/>
</dbReference>
<keyword evidence="4 7" id="KW-0689">Ribosomal protein</keyword>
<keyword evidence="2 7" id="KW-0699">rRNA-binding</keyword>
<evidence type="ECO:0000313" key="12">
    <source>
        <dbReference type="Proteomes" id="UP000580856"/>
    </source>
</evidence>
<evidence type="ECO:0000313" key="11">
    <source>
        <dbReference type="EMBL" id="NJB67019.1"/>
    </source>
</evidence>